<comment type="caution">
    <text evidence="2">The sequence shown here is derived from an EMBL/GenBank/DDBJ whole genome shotgun (WGS) entry which is preliminary data.</text>
</comment>
<evidence type="ECO:0000313" key="3">
    <source>
        <dbReference type="Proteomes" id="UP000460751"/>
    </source>
</evidence>
<dbReference type="AlphaFoldDB" id="A0A9X5B3Y3"/>
<feature type="compositionally biased region" description="Basic and acidic residues" evidence="1">
    <location>
        <begin position="125"/>
        <end position="143"/>
    </location>
</feature>
<dbReference type="OrthoDB" id="272411at2"/>
<sequence>MLRRDHQLKADLGRLYSFSLGLRMEEDGTYRRPDVMACRIYARQTLEDIARSQDDPFNYRLLDLWLDVFQRPWDQPTTLHQLLDDLARQVGSGDLKVYLEYDPNDSVFDVSSAGGQKIGSAAESVSKDSDEVRAQKTGGDKNQDGPLAPSSGDSPHPGLHNKEWPKDGGIEAKGFETRREVDLEDLPASDKKAAAQLKKQGWDDDKVQQVLESGTNPELKELQPGDKLYGVTSQGFAKDLESSPHWLDEEGFEEMKQKHYREGAWDREAVKNELALPCFNRADAIDIAEVTEPMTAVESEIGKATELISYTDASGSTGLIPKMMSGGGKQIAPNPSKLKSVVSQT</sequence>
<dbReference type="RefSeq" id="WP_160898255.1">
    <property type="nucleotide sequence ID" value="NZ_WMEX01000002.1"/>
</dbReference>
<evidence type="ECO:0000313" key="2">
    <source>
        <dbReference type="EMBL" id="MYL26036.1"/>
    </source>
</evidence>
<feature type="region of interest" description="Disordered" evidence="1">
    <location>
        <begin position="119"/>
        <end position="170"/>
    </location>
</feature>
<accession>A0A9X5B3Y3</accession>
<dbReference type="Proteomes" id="UP000460751">
    <property type="component" value="Unassembled WGS sequence"/>
</dbReference>
<reference evidence="2 3" key="1">
    <citation type="submission" date="2019-11" db="EMBL/GenBank/DDBJ databases">
        <title>Genome sequences of 17 halophilic strains isolated from different environments.</title>
        <authorList>
            <person name="Furrow R.E."/>
        </authorList>
    </citation>
    <scope>NUCLEOTIDE SEQUENCE [LARGE SCALE GENOMIC DNA]</scope>
    <source>
        <strain evidence="2 3">22507_15_FS</strain>
    </source>
</reference>
<feature type="region of interest" description="Disordered" evidence="1">
    <location>
        <begin position="326"/>
        <end position="345"/>
    </location>
</feature>
<evidence type="ECO:0000256" key="1">
    <source>
        <dbReference type="SAM" id="MobiDB-lite"/>
    </source>
</evidence>
<proteinExistence type="predicted"/>
<name>A0A9X5B3Y3_9GAMM</name>
<organism evidence="2 3">
    <name type="scientific">Vreelandella halophila</name>
    <dbReference type="NCBI Taxonomy" id="86177"/>
    <lineage>
        <taxon>Bacteria</taxon>
        <taxon>Pseudomonadati</taxon>
        <taxon>Pseudomonadota</taxon>
        <taxon>Gammaproteobacteria</taxon>
        <taxon>Oceanospirillales</taxon>
        <taxon>Halomonadaceae</taxon>
        <taxon>Vreelandella</taxon>
    </lineage>
</organism>
<gene>
    <name evidence="2" type="ORF">GLW01_04430</name>
</gene>
<keyword evidence="3" id="KW-1185">Reference proteome</keyword>
<feature type="compositionally biased region" description="Basic and acidic residues" evidence="1">
    <location>
        <begin position="160"/>
        <end position="170"/>
    </location>
</feature>
<dbReference type="EMBL" id="WMEX01000002">
    <property type="protein sequence ID" value="MYL26036.1"/>
    <property type="molecule type" value="Genomic_DNA"/>
</dbReference>
<protein>
    <submittedName>
        <fullName evidence="2">Uncharacterized protein</fullName>
    </submittedName>
</protein>